<dbReference type="RefSeq" id="WP_185043500.1">
    <property type="nucleotide sequence ID" value="NZ_BAABFG010000005.1"/>
</dbReference>
<dbReference type="EMBL" id="JACHNB010000001">
    <property type="protein sequence ID" value="MBB4743202.1"/>
    <property type="molecule type" value="Genomic_DNA"/>
</dbReference>
<evidence type="ECO:0000313" key="2">
    <source>
        <dbReference type="EMBL" id="MBB4743202.1"/>
    </source>
</evidence>
<keyword evidence="1" id="KW-0472">Membrane</keyword>
<evidence type="ECO:0000256" key="1">
    <source>
        <dbReference type="SAM" id="Phobius"/>
    </source>
</evidence>
<reference evidence="2 3" key="1">
    <citation type="submission" date="2020-08" db="EMBL/GenBank/DDBJ databases">
        <title>Sequencing the genomes of 1000 actinobacteria strains.</title>
        <authorList>
            <person name="Klenk H.-P."/>
        </authorList>
    </citation>
    <scope>NUCLEOTIDE SEQUENCE [LARGE SCALE GENOMIC DNA]</scope>
    <source>
        <strain evidence="2 3">DSM 45809</strain>
    </source>
</reference>
<feature type="transmembrane region" description="Helical" evidence="1">
    <location>
        <begin position="26"/>
        <end position="44"/>
    </location>
</feature>
<accession>A0A7W7H3H5</accession>
<keyword evidence="1" id="KW-1133">Transmembrane helix</keyword>
<gene>
    <name evidence="2" type="ORF">BJY16_006661</name>
</gene>
<dbReference type="Proteomes" id="UP000546162">
    <property type="component" value="Unassembled WGS sequence"/>
</dbReference>
<dbReference type="AlphaFoldDB" id="A0A7W7H3H5"/>
<comment type="caution">
    <text evidence="2">The sequence shown here is derived from an EMBL/GenBank/DDBJ whole genome shotgun (WGS) entry which is preliminary data.</text>
</comment>
<organism evidence="2 3">
    <name type="scientific">Actinoplanes octamycinicus</name>
    <dbReference type="NCBI Taxonomy" id="135948"/>
    <lineage>
        <taxon>Bacteria</taxon>
        <taxon>Bacillati</taxon>
        <taxon>Actinomycetota</taxon>
        <taxon>Actinomycetes</taxon>
        <taxon>Micromonosporales</taxon>
        <taxon>Micromonosporaceae</taxon>
        <taxon>Actinoplanes</taxon>
    </lineage>
</organism>
<evidence type="ECO:0000313" key="3">
    <source>
        <dbReference type="Proteomes" id="UP000546162"/>
    </source>
</evidence>
<sequence length="183" mass="20465">METDLLPGERVLWQGRPQRHRLFRRTDLTLVPFSLLWCGFAIFWETSVILSGGPTLLKLWGIPFVLIGLYLVAGRFVVRAVASRRTRYTITTNRVLVHGGWSGTRLTTAYLKSLPPPVVTERPDGSGDLAFGALPGPTDVFTTTHRRNGWRAWSTEPSTTPVLWDIPDVRLVRDFAAHAQSAA</sequence>
<keyword evidence="3" id="KW-1185">Reference proteome</keyword>
<keyword evidence="1" id="KW-0812">Transmembrane</keyword>
<proteinExistence type="predicted"/>
<name>A0A7W7H3H5_9ACTN</name>
<protein>
    <recommendedName>
        <fullName evidence="4">PH (Pleckstrin Homology) domain-containing protein</fullName>
    </recommendedName>
</protein>
<feature type="transmembrane region" description="Helical" evidence="1">
    <location>
        <begin position="56"/>
        <end position="78"/>
    </location>
</feature>
<evidence type="ECO:0008006" key="4">
    <source>
        <dbReference type="Google" id="ProtNLM"/>
    </source>
</evidence>